<protein>
    <submittedName>
        <fullName evidence="1">Uncharacterized protein</fullName>
    </submittedName>
</protein>
<dbReference type="Proteomes" id="UP001596086">
    <property type="component" value="Unassembled WGS sequence"/>
</dbReference>
<organism evidence="1 2">
    <name type="scientific">Massilia aerilata</name>
    <dbReference type="NCBI Taxonomy" id="453817"/>
    <lineage>
        <taxon>Bacteria</taxon>
        <taxon>Pseudomonadati</taxon>
        <taxon>Pseudomonadota</taxon>
        <taxon>Betaproteobacteria</taxon>
        <taxon>Burkholderiales</taxon>
        <taxon>Oxalobacteraceae</taxon>
        <taxon>Telluria group</taxon>
        <taxon>Massilia</taxon>
    </lineage>
</organism>
<accession>A0ABW0S1U3</accession>
<proteinExistence type="predicted"/>
<evidence type="ECO:0000313" key="2">
    <source>
        <dbReference type="Proteomes" id="UP001596086"/>
    </source>
</evidence>
<keyword evidence="2" id="KW-1185">Reference proteome</keyword>
<dbReference type="EMBL" id="JBHSMZ010000014">
    <property type="protein sequence ID" value="MFC5550281.1"/>
    <property type="molecule type" value="Genomic_DNA"/>
</dbReference>
<dbReference type="RefSeq" id="WP_379772636.1">
    <property type="nucleotide sequence ID" value="NZ_JBHSMZ010000014.1"/>
</dbReference>
<gene>
    <name evidence="1" type="ORF">ACFPO9_17330</name>
</gene>
<reference evidence="2" key="1">
    <citation type="journal article" date="2019" name="Int. J. Syst. Evol. Microbiol.">
        <title>The Global Catalogue of Microorganisms (GCM) 10K type strain sequencing project: providing services to taxonomists for standard genome sequencing and annotation.</title>
        <authorList>
            <consortium name="The Broad Institute Genomics Platform"/>
            <consortium name="The Broad Institute Genome Sequencing Center for Infectious Disease"/>
            <person name="Wu L."/>
            <person name="Ma J."/>
        </authorList>
    </citation>
    <scope>NUCLEOTIDE SEQUENCE [LARGE SCALE GENOMIC DNA]</scope>
    <source>
        <strain evidence="2">CGMCC 4.5798</strain>
    </source>
</reference>
<comment type="caution">
    <text evidence="1">The sequence shown here is derived from an EMBL/GenBank/DDBJ whole genome shotgun (WGS) entry which is preliminary data.</text>
</comment>
<evidence type="ECO:0000313" key="1">
    <source>
        <dbReference type="EMBL" id="MFC5550281.1"/>
    </source>
</evidence>
<name>A0ABW0S1U3_9BURK</name>
<sequence length="187" mass="20560">MNIIHEAVIESAVQSTQGTRKTSMLSEQADSEPSQAEKLGIQYVQSFPFAPDARIAGCLTKADIGPTSYGFLHGADLPPGENFVTFEAIGVDSRGGYEIVRSAAGVAYVIVTYAPHARARGLHHLKDHIGANPDHYAARALILDSPWPHTQEMIDQLEVGWKRRLQPHQAQQRLETLHRALADMKLT</sequence>